<dbReference type="PANTHER" id="PTHR22930:SF269">
    <property type="entry name" value="NUCLEASE HARBI1-LIKE PROTEIN"/>
    <property type="match status" value="1"/>
</dbReference>
<sequence>MRADGKEREGFPDKQAVINMDLDRAVVLWLAYRRWKRRKRRESRRFNVHPILRDRMTPSMFITLYPKLREHNEKFFNYFRMSVTSSDELLEIIQNGLTPCQNYLVRDTVSAEEKLTVRYLATGCYFADLHYAYRLGKSTVTEIVQKTCYVIWKKLHNIVMSEPTKDKWEEISQQFQKYTNFPNCIGAIDGKHIRIIKPNNTGSLFYNYKNYFSTVLLAVCDANYCFIAVDIGAYGKSNDSTIFKDSDFYKKLVEKTLDIPDPKPISPTDITPLPHVIVGDEAFSLSENIMRPYCGRSLTTKKRIFNYRLSRARRYIECCFGILVNKWRIFHRPLNVDIEFAENIIKACCVLHNYVRLRDGYRYDHTLYETPLINFNTEAGTPNARSLNTRDKFADYFVNEGKLPWQDKMI</sequence>
<comment type="subcellular location">
    <subcellularLocation>
        <location evidence="2">Nucleus</location>
    </subcellularLocation>
</comment>
<evidence type="ECO:0000256" key="2">
    <source>
        <dbReference type="ARBA" id="ARBA00004123"/>
    </source>
</evidence>
<feature type="domain" description="DDE Tnp4" evidence="8">
    <location>
        <begin position="188"/>
        <end position="353"/>
    </location>
</feature>
<keyword evidence="5" id="KW-0479">Metal-binding</keyword>
<dbReference type="Pfam" id="PF13359">
    <property type="entry name" value="DDE_Tnp_4"/>
    <property type="match status" value="1"/>
</dbReference>
<reference evidence="9" key="1">
    <citation type="submission" date="2022-03" db="EMBL/GenBank/DDBJ databases">
        <authorList>
            <person name="Sayadi A."/>
        </authorList>
    </citation>
    <scope>NUCLEOTIDE SEQUENCE</scope>
</reference>
<comment type="caution">
    <text evidence="9">The sequence shown here is derived from an EMBL/GenBank/DDBJ whole genome shotgun (WGS) entry which is preliminary data.</text>
</comment>
<protein>
    <recommendedName>
        <fullName evidence="8">DDE Tnp4 domain-containing protein</fullName>
    </recommendedName>
</protein>
<dbReference type="GO" id="GO:0016787">
    <property type="term" value="F:hydrolase activity"/>
    <property type="evidence" value="ECO:0007669"/>
    <property type="project" value="UniProtKB-KW"/>
</dbReference>
<evidence type="ECO:0000256" key="5">
    <source>
        <dbReference type="ARBA" id="ARBA00022723"/>
    </source>
</evidence>
<keyword evidence="4" id="KW-0540">Nuclease</keyword>
<gene>
    <name evidence="9" type="ORF">ACAOBT_LOCUS11988</name>
</gene>
<dbReference type="InterPro" id="IPR045249">
    <property type="entry name" value="HARBI1-like"/>
</dbReference>
<evidence type="ECO:0000313" key="10">
    <source>
        <dbReference type="Proteomes" id="UP001152888"/>
    </source>
</evidence>
<dbReference type="PANTHER" id="PTHR22930">
    <property type="match status" value="1"/>
</dbReference>
<dbReference type="AlphaFoldDB" id="A0A9P0PE09"/>
<evidence type="ECO:0000259" key="8">
    <source>
        <dbReference type="Pfam" id="PF13359"/>
    </source>
</evidence>
<comment type="cofactor">
    <cofactor evidence="1">
        <name>a divalent metal cation</name>
        <dbReference type="ChEBI" id="CHEBI:60240"/>
    </cofactor>
</comment>
<evidence type="ECO:0000256" key="1">
    <source>
        <dbReference type="ARBA" id="ARBA00001968"/>
    </source>
</evidence>
<name>A0A9P0PE09_ACAOB</name>
<dbReference type="EMBL" id="CAKOFQ010006844">
    <property type="protein sequence ID" value="CAH1976146.1"/>
    <property type="molecule type" value="Genomic_DNA"/>
</dbReference>
<keyword evidence="7" id="KW-0539">Nucleus</keyword>
<dbReference type="OrthoDB" id="6571700at2759"/>
<evidence type="ECO:0000256" key="3">
    <source>
        <dbReference type="ARBA" id="ARBA00006958"/>
    </source>
</evidence>
<evidence type="ECO:0000313" key="9">
    <source>
        <dbReference type="EMBL" id="CAH1976146.1"/>
    </source>
</evidence>
<keyword evidence="6" id="KW-0378">Hydrolase</keyword>
<proteinExistence type="inferred from homology"/>
<dbReference type="Proteomes" id="UP001152888">
    <property type="component" value="Unassembled WGS sequence"/>
</dbReference>
<evidence type="ECO:0000256" key="6">
    <source>
        <dbReference type="ARBA" id="ARBA00022801"/>
    </source>
</evidence>
<accession>A0A9P0PE09</accession>
<comment type="similarity">
    <text evidence="3">Belongs to the HARBI1 family.</text>
</comment>
<dbReference type="InterPro" id="IPR027806">
    <property type="entry name" value="HARBI1_dom"/>
</dbReference>
<organism evidence="9 10">
    <name type="scientific">Acanthoscelides obtectus</name>
    <name type="common">Bean weevil</name>
    <name type="synonym">Bruchus obtectus</name>
    <dbReference type="NCBI Taxonomy" id="200917"/>
    <lineage>
        <taxon>Eukaryota</taxon>
        <taxon>Metazoa</taxon>
        <taxon>Ecdysozoa</taxon>
        <taxon>Arthropoda</taxon>
        <taxon>Hexapoda</taxon>
        <taxon>Insecta</taxon>
        <taxon>Pterygota</taxon>
        <taxon>Neoptera</taxon>
        <taxon>Endopterygota</taxon>
        <taxon>Coleoptera</taxon>
        <taxon>Polyphaga</taxon>
        <taxon>Cucujiformia</taxon>
        <taxon>Chrysomeloidea</taxon>
        <taxon>Chrysomelidae</taxon>
        <taxon>Bruchinae</taxon>
        <taxon>Bruchini</taxon>
        <taxon>Acanthoscelides</taxon>
    </lineage>
</organism>
<evidence type="ECO:0000256" key="7">
    <source>
        <dbReference type="ARBA" id="ARBA00023242"/>
    </source>
</evidence>
<dbReference type="GO" id="GO:0005634">
    <property type="term" value="C:nucleus"/>
    <property type="evidence" value="ECO:0007669"/>
    <property type="project" value="UniProtKB-SubCell"/>
</dbReference>
<evidence type="ECO:0000256" key="4">
    <source>
        <dbReference type="ARBA" id="ARBA00022722"/>
    </source>
</evidence>
<dbReference type="GO" id="GO:0046872">
    <property type="term" value="F:metal ion binding"/>
    <property type="evidence" value="ECO:0007669"/>
    <property type="project" value="UniProtKB-KW"/>
</dbReference>
<dbReference type="GO" id="GO:0004518">
    <property type="term" value="F:nuclease activity"/>
    <property type="evidence" value="ECO:0007669"/>
    <property type="project" value="UniProtKB-KW"/>
</dbReference>
<keyword evidence="10" id="KW-1185">Reference proteome</keyword>